<evidence type="ECO:0000256" key="2">
    <source>
        <dbReference type="ARBA" id="ARBA00005102"/>
    </source>
</evidence>
<dbReference type="SUPFAM" id="SSF56801">
    <property type="entry name" value="Acetyl-CoA synthetase-like"/>
    <property type="match status" value="1"/>
</dbReference>
<dbReference type="PANTHER" id="PTHR45527:SF10">
    <property type="entry name" value="PYOCHELIN SYNTHASE PCHF"/>
    <property type="match status" value="1"/>
</dbReference>
<keyword evidence="6" id="KW-0597">Phosphoprotein</keyword>
<comment type="pathway">
    <text evidence="2">Siderophore biosynthesis; mycobactin biosynthesis.</text>
</comment>
<proteinExistence type="inferred from homology"/>
<dbReference type="Gene3D" id="3.30.300.30">
    <property type="match status" value="2"/>
</dbReference>
<dbReference type="Pfam" id="PF00975">
    <property type="entry name" value="Thioesterase"/>
    <property type="match status" value="1"/>
</dbReference>
<keyword evidence="12" id="KW-1185">Reference proteome</keyword>
<dbReference type="InterPro" id="IPR042099">
    <property type="entry name" value="ANL_N_sf"/>
</dbReference>
<dbReference type="RefSeq" id="WP_194038220.1">
    <property type="nucleotide sequence ID" value="NZ_CP063373.1"/>
</dbReference>
<dbReference type="SUPFAM" id="SSF53335">
    <property type="entry name" value="S-adenosyl-L-methionine-dependent methyltransferases"/>
    <property type="match status" value="1"/>
</dbReference>
<dbReference type="FunFam" id="2.30.38.10:FF:000001">
    <property type="entry name" value="Non-ribosomal peptide synthetase PvdI"/>
    <property type="match status" value="1"/>
</dbReference>
<evidence type="ECO:0000256" key="3">
    <source>
        <dbReference type="ARBA" id="ARBA00007380"/>
    </source>
</evidence>
<evidence type="ECO:0000256" key="1">
    <source>
        <dbReference type="ARBA" id="ARBA00001957"/>
    </source>
</evidence>
<dbReference type="Proteomes" id="UP000594205">
    <property type="component" value="Chromosome"/>
</dbReference>
<keyword evidence="5" id="KW-0596">Phosphopantetheine</keyword>
<dbReference type="InterPro" id="IPR023213">
    <property type="entry name" value="CAT-like_dom_sf"/>
</dbReference>
<keyword evidence="8" id="KW-0677">Repeat</keyword>
<dbReference type="FunFam" id="3.30.559.30:FF:000006">
    <property type="entry name" value="Yersiniabactin polyketide/non-ribosomal peptide synthetase"/>
    <property type="match status" value="1"/>
</dbReference>
<dbReference type="InterPro" id="IPR013217">
    <property type="entry name" value="Methyltransf_12"/>
</dbReference>
<dbReference type="InterPro" id="IPR041464">
    <property type="entry name" value="TubC_N"/>
</dbReference>
<dbReference type="SMART" id="SM00823">
    <property type="entry name" value="PKS_PP"/>
    <property type="match status" value="1"/>
</dbReference>
<dbReference type="Gene3D" id="3.30.559.30">
    <property type="entry name" value="Nonribosomal peptide synthetase, condensation domain"/>
    <property type="match status" value="1"/>
</dbReference>
<dbReference type="GO" id="GO:0043041">
    <property type="term" value="P:amino acid activation for nonribosomal peptide biosynthetic process"/>
    <property type="evidence" value="ECO:0007669"/>
    <property type="project" value="TreeGrafter"/>
</dbReference>
<dbReference type="InterPro" id="IPR010071">
    <property type="entry name" value="AA_adenyl_dom"/>
</dbReference>
<dbReference type="PROSITE" id="PS00012">
    <property type="entry name" value="PHOSPHOPANTETHEINE"/>
    <property type="match status" value="1"/>
</dbReference>
<dbReference type="Gene3D" id="3.30.559.10">
    <property type="entry name" value="Chloramphenicol acetyltransferase-like domain"/>
    <property type="match status" value="1"/>
</dbReference>
<dbReference type="SUPFAM" id="SSF52777">
    <property type="entry name" value="CoA-dependent acyltransferases"/>
    <property type="match status" value="2"/>
</dbReference>
<dbReference type="Pfam" id="PF00501">
    <property type="entry name" value="AMP-binding"/>
    <property type="match status" value="1"/>
</dbReference>
<dbReference type="Pfam" id="PF08242">
    <property type="entry name" value="Methyltransf_12"/>
    <property type="match status" value="1"/>
</dbReference>
<comment type="similarity">
    <text evidence="3">Belongs to the ATP-dependent AMP-binding enzyme family. MbtB subfamily.</text>
</comment>
<dbReference type="InterPro" id="IPR020845">
    <property type="entry name" value="AMP-binding_CS"/>
</dbReference>
<dbReference type="PROSITE" id="PS00455">
    <property type="entry name" value="AMP_BINDING"/>
    <property type="match status" value="1"/>
</dbReference>
<dbReference type="InterPro" id="IPR029063">
    <property type="entry name" value="SAM-dependent_MTases_sf"/>
</dbReference>
<dbReference type="Gene3D" id="3.40.50.12780">
    <property type="entry name" value="N-terminal domain of ligase-like"/>
    <property type="match status" value="1"/>
</dbReference>
<evidence type="ECO:0000256" key="7">
    <source>
        <dbReference type="ARBA" id="ARBA00022598"/>
    </source>
</evidence>
<dbReference type="InterPro" id="IPR001242">
    <property type="entry name" value="Condensation_dom"/>
</dbReference>
<dbReference type="FunFam" id="3.40.50.12780:FF:000012">
    <property type="entry name" value="Non-ribosomal peptide synthetase"/>
    <property type="match status" value="1"/>
</dbReference>
<feature type="domain" description="Carrier" evidence="10">
    <location>
        <begin position="1413"/>
        <end position="1494"/>
    </location>
</feature>
<evidence type="ECO:0000256" key="5">
    <source>
        <dbReference type="ARBA" id="ARBA00022450"/>
    </source>
</evidence>
<evidence type="ECO:0000313" key="11">
    <source>
        <dbReference type="EMBL" id="QOV33341.1"/>
    </source>
</evidence>
<dbReference type="GO" id="GO:0016874">
    <property type="term" value="F:ligase activity"/>
    <property type="evidence" value="ECO:0007669"/>
    <property type="project" value="UniProtKB-KW"/>
</dbReference>
<dbReference type="InterPro" id="IPR057737">
    <property type="entry name" value="Condensation_MtbB-like"/>
</dbReference>
<keyword evidence="7" id="KW-0436">Ligase</keyword>
<comment type="cofactor">
    <cofactor evidence="1">
        <name>pantetheine 4'-phosphate</name>
        <dbReference type="ChEBI" id="CHEBI:47942"/>
    </cofactor>
</comment>
<reference evidence="11 12" key="1">
    <citation type="submission" date="2020-10" db="EMBL/GenBank/DDBJ databases">
        <title>Streptomyces ferrugineus complate genome analysis.</title>
        <authorList>
            <person name="Anwar N."/>
        </authorList>
    </citation>
    <scope>NUCLEOTIDE SEQUENCE [LARGE SCALE GENOMIC DNA]</scope>
    <source>
        <strain evidence="11 12">CCTCC AA2014009</strain>
    </source>
</reference>
<dbReference type="Gene3D" id="3.40.50.1820">
    <property type="entry name" value="alpha/beta hydrolase"/>
    <property type="match status" value="1"/>
</dbReference>
<dbReference type="Pfam" id="PF18563">
    <property type="entry name" value="TubC_N"/>
    <property type="match status" value="1"/>
</dbReference>
<dbReference type="InterPro" id="IPR020806">
    <property type="entry name" value="PKS_PP-bd"/>
</dbReference>
<dbReference type="CDD" id="cd19535">
    <property type="entry name" value="Cyc_NRPS"/>
    <property type="match status" value="1"/>
</dbReference>
<dbReference type="GO" id="GO:0017000">
    <property type="term" value="P:antibiotic biosynthetic process"/>
    <property type="evidence" value="ECO:0007669"/>
    <property type="project" value="UniProtKB-ARBA"/>
</dbReference>
<evidence type="ECO:0000256" key="9">
    <source>
        <dbReference type="ARBA" id="ARBA00033440"/>
    </source>
</evidence>
<dbReference type="InterPro" id="IPR009081">
    <property type="entry name" value="PP-bd_ACP"/>
</dbReference>
<sequence length="1808" mass="193710">MSAAELVSELAAVGVELWEEDGRIRFRAPQGALTEELRERLRADRDAVLAYLRDPFAEPLVPDPDGGYLPFPLTEVQSSYLLGRTDAFAYGGIGCHAYLEYELPGGVAPARVADAWRALVERHDSLRTVYHPDGQQVLKDLPPYEIPVAEGEDAAAERVRAELAQRTYDPAVWPLFDVRVTHSPERLLVHLSVDLLVTDFSGVQQLLGELEQLCLEPEKPLTPVPVSFRDHVLAERRLRDSSRWARDRAYWLDRLDSLPPAPELPVLAEEPGGEVRFRRLADRLTSDEAAGLRRRAAARDLTVSTVLLAAYAEVIGRWSAKPRFTLNLPVFAKRPVHPEIGRVVGDFTSVTLLAVEPEAEASFAERARALGGRLFEDLDHGLYSGVEVLREAARRSGPALMPVVFTSTLQGTEVPQSGAGRVVYGVTQTPQVWIDCQVMESGGEVLLGWDVREGVLPEGLAEDAFGAFAALVRKLAVSDGPWDGSADPVRLPEAQAARHAEINATGRPLPEGLLHDRVFAAAAAHPDRPAVIAPDRTLTYAELVAHAHAVAARLREAGVGPGERVAIVMDKGWEQVPAVLGALHAGCVYVPVDTVHPPARRATVLVSSGASVVLTQARLGGSYEVPSIAVDTLEPSSQAPEPRPVDPGEAAYIIYTSGSTGEPKGVEVSHRAALNTVADIDDRFGVGPGDRVLGLAQLGFDLSVYDLFGPLAHGGALVLPDAERRGDPSHWARLAAVHRVTLWNSVPAQLQMLYDYLASATGSGDVAGLSELRLGLLSGDWIPVPLPDRVRALLPGLRLISLGGATEAAIWSIHHPIEQPVDPKRPSILYGRPLANQTFHVLDDALRPRPDWVPGELCIGGSGLALGYHGDPETTARRFVTRPVTGERLYRTGDLGRWLPSGDIEFLGREDGQVKIRGHRIELAEVEAALTRHPAIGAAAALAVGDDPLQRRLIAFAEPARITDRQAGEPDPALIRRAREAGDAVEVAERERIAEFARLLDEASLASMLDVLRARGLFGGPDAAHTADEVAAATAVPRHHRVIRRWLSVLVDEGWLELLDAGRYRLAAAPASAAPAWDRVAAVWSDELGPAELLAYLRANADQLGELAQDRVAAVDLLFPEARMETADAAYRENVMSAYLNRVLAAALRSAAEAQAPGRPLRVLEVGAGTGASTAGALAALDGLPVEWLFTDVSPFFLERARERFGPDPRLRYGLYDVDGDPAEQGLAANSFDVVVCAGVLNNARDTAVTLAALRSLLVPGGLLLVTEPTREHYEILISQAFMMTGAEDLRRTDDADATFVTREQWLRLFSEAGGRNEVCLPQPGHALEPLGQHVFAVRFKTDRAPVDPAEVGEHLAARLPAYMLPAALHVVDGLPLTANGKVDRKALAARAAVAVGSDEGRPAAPRTDEVARPADALEQRLADVVARALGVAAVDRERSLFDLGADSLILAQLSARLIEEVPEAAGQQFDTLLRELLNRPTVAALAGLLRGADEGTGSGTVAGSASALLPLGDAPDGGVLQVLVHEGIGTMAPYRDLAARLGAYGPLVGLAVGDVDACVDLPAEGFVERLAAEHVRQLTATGAKRFRLTGYCLGGQLATEIARQLTESGAHVERLTVVSSSPPAFVCEDELLIEHAFARVLGVDPQTAGYPDDEEELGAALRAVLDTTPGRVPAGAFAALCGEGRLEAVARRMRALGEVPQQERLAAIARTLGGDGDAAHVPGLYRVFRHAFAAASLHTTQPYAGDITLVRPRGRLRFLSGFGQEADELWREVCLGDLTVVDVDGDHFSCLRAPHVDQVAFAAGGTP</sequence>
<dbReference type="InterPro" id="IPR006162">
    <property type="entry name" value="Ppantetheine_attach_site"/>
</dbReference>
<dbReference type="NCBIfam" id="TIGR01733">
    <property type="entry name" value="AA-adenyl-dom"/>
    <property type="match status" value="1"/>
</dbReference>
<dbReference type="Gene3D" id="1.10.10.1830">
    <property type="entry name" value="Non-ribosomal peptide synthase, adenylation domain"/>
    <property type="match status" value="1"/>
</dbReference>
<dbReference type="InterPro" id="IPR036736">
    <property type="entry name" value="ACP-like_sf"/>
</dbReference>
<dbReference type="InterPro" id="IPR044894">
    <property type="entry name" value="TubC_N_sf"/>
</dbReference>
<evidence type="ECO:0000256" key="6">
    <source>
        <dbReference type="ARBA" id="ARBA00022553"/>
    </source>
</evidence>
<evidence type="ECO:0000256" key="4">
    <source>
        <dbReference type="ARBA" id="ARBA00016743"/>
    </source>
</evidence>
<name>A0A7M2SDV1_9ACTN</name>
<evidence type="ECO:0000256" key="8">
    <source>
        <dbReference type="ARBA" id="ARBA00022737"/>
    </source>
</evidence>
<dbReference type="SUPFAM" id="SSF53474">
    <property type="entry name" value="alpha/beta-Hydrolases"/>
    <property type="match status" value="1"/>
</dbReference>
<dbReference type="Pfam" id="PF00668">
    <property type="entry name" value="Condensation"/>
    <property type="match status" value="1"/>
</dbReference>
<accession>A0A7M2SDV1</accession>
<gene>
    <name evidence="11" type="ORF">IM697_24270</name>
</gene>
<dbReference type="EMBL" id="CP063373">
    <property type="protein sequence ID" value="QOV33341.1"/>
    <property type="molecule type" value="Genomic_DNA"/>
</dbReference>
<dbReference type="GO" id="GO:0005737">
    <property type="term" value="C:cytoplasm"/>
    <property type="evidence" value="ECO:0007669"/>
    <property type="project" value="TreeGrafter"/>
</dbReference>
<dbReference type="GO" id="GO:0009403">
    <property type="term" value="P:toxin biosynthetic process"/>
    <property type="evidence" value="ECO:0007669"/>
    <property type="project" value="UniProtKB-ARBA"/>
</dbReference>
<dbReference type="PANTHER" id="PTHR45527">
    <property type="entry name" value="NONRIBOSOMAL PEPTIDE SYNTHETASE"/>
    <property type="match status" value="1"/>
</dbReference>
<dbReference type="PROSITE" id="PS50075">
    <property type="entry name" value="CARRIER"/>
    <property type="match status" value="1"/>
</dbReference>
<dbReference type="Gene3D" id="1.10.1200.10">
    <property type="entry name" value="ACP-like"/>
    <property type="match status" value="1"/>
</dbReference>
<dbReference type="KEGG" id="sfeu:IM697_24270"/>
<evidence type="ECO:0000259" key="10">
    <source>
        <dbReference type="PROSITE" id="PS50075"/>
    </source>
</evidence>
<dbReference type="GO" id="GO:0031177">
    <property type="term" value="F:phosphopantetheine binding"/>
    <property type="evidence" value="ECO:0007669"/>
    <property type="project" value="InterPro"/>
</dbReference>
<protein>
    <recommendedName>
        <fullName evidence="4">Phenyloxazoline synthase MbtB</fullName>
    </recommendedName>
    <alternativeName>
        <fullName evidence="9">Mycobactin synthetase protein B</fullName>
    </alternativeName>
</protein>
<dbReference type="InterPro" id="IPR029058">
    <property type="entry name" value="AB_hydrolase_fold"/>
</dbReference>
<evidence type="ECO:0000313" key="12">
    <source>
        <dbReference type="Proteomes" id="UP000594205"/>
    </source>
</evidence>
<dbReference type="GO" id="GO:0000036">
    <property type="term" value="F:acyl carrier activity"/>
    <property type="evidence" value="ECO:0007669"/>
    <property type="project" value="TreeGrafter"/>
</dbReference>
<dbReference type="InterPro" id="IPR000873">
    <property type="entry name" value="AMP-dep_synth/lig_dom"/>
</dbReference>
<dbReference type="Pfam" id="PF00550">
    <property type="entry name" value="PP-binding"/>
    <property type="match status" value="1"/>
</dbReference>
<dbReference type="InterPro" id="IPR001031">
    <property type="entry name" value="Thioesterase"/>
</dbReference>
<dbReference type="Gene3D" id="3.40.50.150">
    <property type="entry name" value="Vaccinia Virus protein VP39"/>
    <property type="match status" value="1"/>
</dbReference>
<dbReference type="SUPFAM" id="SSF47336">
    <property type="entry name" value="ACP-like"/>
    <property type="match status" value="1"/>
</dbReference>
<organism evidence="11 12">
    <name type="scientific">Streptomyces ferrugineus</name>
    <dbReference type="NCBI Taxonomy" id="1413221"/>
    <lineage>
        <taxon>Bacteria</taxon>
        <taxon>Bacillati</taxon>
        <taxon>Actinomycetota</taxon>
        <taxon>Actinomycetes</taxon>
        <taxon>Kitasatosporales</taxon>
        <taxon>Streptomycetaceae</taxon>
        <taxon>Streptomyces</taxon>
    </lineage>
</organism>
<dbReference type="InterPro" id="IPR045851">
    <property type="entry name" value="AMP-bd_C_sf"/>
</dbReference>